<proteinExistence type="predicted"/>
<dbReference type="EMBL" id="JABFTP020000103">
    <property type="protein sequence ID" value="KAL3278170.1"/>
    <property type="molecule type" value="Genomic_DNA"/>
</dbReference>
<protein>
    <submittedName>
        <fullName evidence="2">Uncharacterized protein</fullName>
    </submittedName>
</protein>
<evidence type="ECO:0000256" key="1">
    <source>
        <dbReference type="SAM" id="MobiDB-lite"/>
    </source>
</evidence>
<evidence type="ECO:0000313" key="3">
    <source>
        <dbReference type="Proteomes" id="UP001516400"/>
    </source>
</evidence>
<evidence type="ECO:0000313" key="2">
    <source>
        <dbReference type="EMBL" id="KAL3278170.1"/>
    </source>
</evidence>
<keyword evidence="3" id="KW-1185">Reference proteome</keyword>
<feature type="region of interest" description="Disordered" evidence="1">
    <location>
        <begin position="44"/>
        <end position="77"/>
    </location>
</feature>
<comment type="caution">
    <text evidence="2">The sequence shown here is derived from an EMBL/GenBank/DDBJ whole genome shotgun (WGS) entry which is preliminary data.</text>
</comment>
<gene>
    <name evidence="2" type="ORF">HHI36_013511</name>
</gene>
<accession>A0ABD2NHY1</accession>
<sequence>MMMLLSQVIKMSEPAEIISSLKKPIVVKEEYEDYICTNLEEDSPLDLRVNGGRSSPGARDSGTESDDMDDKLQIPEGADCKPYKKNLIKRCKCFKFMYSYSFPIRRYVG</sequence>
<name>A0ABD2NHY1_9CUCU</name>
<dbReference type="AlphaFoldDB" id="A0ABD2NHY1"/>
<reference evidence="2 3" key="1">
    <citation type="journal article" date="2021" name="BMC Biol.">
        <title>Horizontally acquired antibacterial genes associated with adaptive radiation of ladybird beetles.</title>
        <authorList>
            <person name="Li H.S."/>
            <person name="Tang X.F."/>
            <person name="Huang Y.H."/>
            <person name="Xu Z.Y."/>
            <person name="Chen M.L."/>
            <person name="Du X.Y."/>
            <person name="Qiu B.Y."/>
            <person name="Chen P.T."/>
            <person name="Zhang W."/>
            <person name="Slipinski A."/>
            <person name="Escalona H.E."/>
            <person name="Waterhouse R.M."/>
            <person name="Zwick A."/>
            <person name="Pang H."/>
        </authorList>
    </citation>
    <scope>NUCLEOTIDE SEQUENCE [LARGE SCALE GENOMIC DNA]</scope>
    <source>
        <strain evidence="2">SYSU2018</strain>
    </source>
</reference>
<organism evidence="2 3">
    <name type="scientific">Cryptolaemus montrouzieri</name>
    <dbReference type="NCBI Taxonomy" id="559131"/>
    <lineage>
        <taxon>Eukaryota</taxon>
        <taxon>Metazoa</taxon>
        <taxon>Ecdysozoa</taxon>
        <taxon>Arthropoda</taxon>
        <taxon>Hexapoda</taxon>
        <taxon>Insecta</taxon>
        <taxon>Pterygota</taxon>
        <taxon>Neoptera</taxon>
        <taxon>Endopterygota</taxon>
        <taxon>Coleoptera</taxon>
        <taxon>Polyphaga</taxon>
        <taxon>Cucujiformia</taxon>
        <taxon>Coccinelloidea</taxon>
        <taxon>Coccinellidae</taxon>
        <taxon>Scymninae</taxon>
        <taxon>Scymnini</taxon>
        <taxon>Cryptolaemus</taxon>
    </lineage>
</organism>
<dbReference type="Proteomes" id="UP001516400">
    <property type="component" value="Unassembled WGS sequence"/>
</dbReference>